<protein>
    <submittedName>
        <fullName evidence="3">Uncharacterized protein</fullName>
    </submittedName>
</protein>
<dbReference type="EMBL" id="JABFBC010000001">
    <property type="protein sequence ID" value="NNU79625.1"/>
    <property type="molecule type" value="Genomic_DNA"/>
</dbReference>
<organism evidence="3 4">
    <name type="scientific">Halovulum dunhuangense</name>
    <dbReference type="NCBI Taxonomy" id="1505036"/>
    <lineage>
        <taxon>Bacteria</taxon>
        <taxon>Pseudomonadati</taxon>
        <taxon>Pseudomonadota</taxon>
        <taxon>Alphaproteobacteria</taxon>
        <taxon>Rhodobacterales</taxon>
        <taxon>Paracoccaceae</taxon>
        <taxon>Halovulum</taxon>
    </lineage>
</organism>
<keyword evidence="2" id="KW-1133">Transmembrane helix</keyword>
<reference evidence="3 4" key="1">
    <citation type="submission" date="2020-05" db="EMBL/GenBank/DDBJ databases">
        <title>Gimesia benthica sp. nov., a novel planctomycete isolated from a deep-sea water sample of the Northwest Indian Ocean.</title>
        <authorList>
            <person name="Wang J."/>
            <person name="Ruan C."/>
            <person name="Song L."/>
            <person name="Zhu Y."/>
            <person name="Li A."/>
            <person name="Zheng X."/>
            <person name="Wang L."/>
            <person name="Lu Z."/>
            <person name="Huang Y."/>
            <person name="Du W."/>
            <person name="Zhou Y."/>
            <person name="Huang L."/>
            <person name="Dai X."/>
        </authorList>
    </citation>
    <scope>NUCLEOTIDE SEQUENCE [LARGE SCALE GENOMIC DNA]</scope>
    <source>
        <strain evidence="3 4">YYQ-30</strain>
    </source>
</reference>
<gene>
    <name evidence="3" type="ORF">HMH01_04145</name>
</gene>
<evidence type="ECO:0000256" key="1">
    <source>
        <dbReference type="SAM" id="MobiDB-lite"/>
    </source>
</evidence>
<sequence>MSGARDIQRTSLRRAAGVTALVWTGVVLAYAAGYVGTLAPEGGALALAILGFAAAIGVPVAGLFGLSRLAEEVSAREARIEALETRLRKAERTVEAQEKRLAAAEAALRRPEPAPAPARPEPAPAVAPAPASPLEPEIPAQGSLALEGGADAGGPVALPDMIRALNFPRDANDTDGFAVLRRALSDQELARLLQASEDCLNMMAQEGLYMDDLFPAPASADDWRQFAKGGAARAALMPLNGITDTKALETVKGRMRADPIFRDTALYFQRRFDHLLQRIAPEADDGSLLRFVDTRSGRAFVLLVQAGGIRDSAPKA</sequence>
<feature type="region of interest" description="Disordered" evidence="1">
    <location>
        <begin position="104"/>
        <end position="138"/>
    </location>
</feature>
<evidence type="ECO:0000313" key="3">
    <source>
        <dbReference type="EMBL" id="NNU79625.1"/>
    </source>
</evidence>
<comment type="caution">
    <text evidence="3">The sequence shown here is derived from an EMBL/GenBank/DDBJ whole genome shotgun (WGS) entry which is preliminary data.</text>
</comment>
<evidence type="ECO:0000256" key="2">
    <source>
        <dbReference type="SAM" id="Phobius"/>
    </source>
</evidence>
<feature type="transmembrane region" description="Helical" evidence="2">
    <location>
        <begin position="44"/>
        <end position="66"/>
    </location>
</feature>
<dbReference type="AlphaFoldDB" id="A0A849KWJ2"/>
<keyword evidence="2" id="KW-0812">Transmembrane</keyword>
<keyword evidence="2" id="KW-0472">Membrane</keyword>
<name>A0A849KWJ2_9RHOB</name>
<dbReference type="RefSeq" id="WP_171322770.1">
    <property type="nucleotide sequence ID" value="NZ_JABFBC010000001.1"/>
</dbReference>
<dbReference type="Proteomes" id="UP000572377">
    <property type="component" value="Unassembled WGS sequence"/>
</dbReference>
<accession>A0A849KWJ2</accession>
<keyword evidence="4" id="KW-1185">Reference proteome</keyword>
<evidence type="ECO:0000313" key="4">
    <source>
        <dbReference type="Proteomes" id="UP000572377"/>
    </source>
</evidence>
<feature type="transmembrane region" description="Helical" evidence="2">
    <location>
        <begin position="12"/>
        <end position="32"/>
    </location>
</feature>
<proteinExistence type="predicted"/>
<feature type="compositionally biased region" description="Pro residues" evidence="1">
    <location>
        <begin position="113"/>
        <end position="133"/>
    </location>
</feature>